<dbReference type="PANTHER" id="PTHR43283">
    <property type="entry name" value="BETA-LACTAMASE-RELATED"/>
    <property type="match status" value="1"/>
</dbReference>
<dbReference type="Proteomes" id="UP000028007">
    <property type="component" value="Unassembled WGS sequence"/>
</dbReference>
<dbReference type="Gene3D" id="3.40.710.10">
    <property type="entry name" value="DD-peptidase/beta-lactamase superfamily"/>
    <property type="match status" value="1"/>
</dbReference>
<dbReference type="AlphaFoldDB" id="A0A081PCP6"/>
<dbReference type="Pfam" id="PF00144">
    <property type="entry name" value="Beta-lactamase"/>
    <property type="match status" value="1"/>
</dbReference>
<dbReference type="InterPro" id="IPR050789">
    <property type="entry name" value="Diverse_Enzym_Activities"/>
</dbReference>
<dbReference type="SUPFAM" id="SSF56601">
    <property type="entry name" value="beta-lactamase/transpeptidase-like"/>
    <property type="match status" value="1"/>
</dbReference>
<dbReference type="eggNOG" id="COG1680">
    <property type="taxonomic scope" value="Bacteria"/>
</dbReference>
<proteinExistence type="predicted"/>
<sequence length="374" mass="42164">MQFILKLKCIFNFMKLNALVILSVLTFIPVFTLTLKLDAQTLPVKTSSIMAEAEAAILRNEYSGINSILISKDGAPVYEHYFNGFTADSLNDSRSSFKSVASLLLGIAIDRGIVKNVNQFVYTFFPEEKAFAADPLKRRITIKNLLEMRSGIDCDEWNGEKDCESEMEPTKDWLKFSLSVPMKHEPGKIWSYTSIDPMIISGIISNASGMSIMEFAKLYLFEPMGITNYRWTTDPAGHGMTGGSFFIRTQDMQKIGQLLLNRGIWNGKRIVSEKWLKSSTTANIPIPETSFIKLSKNKTAIPQPAFYGYYWYNEQVKTDGFTANIVFASGNGGQYIMTIKDLGLVIVFTQSNYGSWKAKRAFDILVKYIIPAYQ</sequence>
<evidence type="ECO:0000313" key="2">
    <source>
        <dbReference type="EMBL" id="KEQ28469.1"/>
    </source>
</evidence>
<keyword evidence="3" id="KW-1185">Reference proteome</keyword>
<dbReference type="EMBL" id="JNFF01000116">
    <property type="protein sequence ID" value="KEQ28469.1"/>
    <property type="molecule type" value="Genomic_DNA"/>
</dbReference>
<evidence type="ECO:0000313" key="3">
    <source>
        <dbReference type="Proteomes" id="UP000028007"/>
    </source>
</evidence>
<evidence type="ECO:0000259" key="1">
    <source>
        <dbReference type="Pfam" id="PF00144"/>
    </source>
</evidence>
<accession>A0A081PCP6</accession>
<feature type="domain" description="Beta-lactamase-related" evidence="1">
    <location>
        <begin position="68"/>
        <end position="354"/>
    </location>
</feature>
<name>A0A081PCP6_9SPHI</name>
<gene>
    <name evidence="2" type="ORF">N180_02215</name>
</gene>
<organism evidence="2 3">
    <name type="scientific">Pedobacter antarcticus 4BY</name>
    <dbReference type="NCBI Taxonomy" id="1358423"/>
    <lineage>
        <taxon>Bacteria</taxon>
        <taxon>Pseudomonadati</taxon>
        <taxon>Bacteroidota</taxon>
        <taxon>Sphingobacteriia</taxon>
        <taxon>Sphingobacteriales</taxon>
        <taxon>Sphingobacteriaceae</taxon>
        <taxon>Pedobacter</taxon>
    </lineage>
</organism>
<dbReference type="InterPro" id="IPR012338">
    <property type="entry name" value="Beta-lactam/transpept-like"/>
</dbReference>
<dbReference type="PANTHER" id="PTHR43283:SF7">
    <property type="entry name" value="BETA-LACTAMASE-RELATED DOMAIN-CONTAINING PROTEIN"/>
    <property type="match status" value="1"/>
</dbReference>
<reference evidence="2 3" key="1">
    <citation type="journal article" date="1992" name="Int. J. Syst. Bacteriol.">
        <title>Sphingobacterium antarcticus sp. nov. a Psychrotrophic Bacterium from the Soils of Schirmacher Oasis, Antarctica.</title>
        <authorList>
            <person name="Shivaji S."/>
            <person name="Ray M.K."/>
            <person name="Rao N.S."/>
            <person name="Saiserr L."/>
            <person name="Jagannadham M.V."/>
            <person name="Kumar G.S."/>
            <person name="Reddy G."/>
            <person name="Bhargava P.M."/>
        </authorList>
    </citation>
    <scope>NUCLEOTIDE SEQUENCE [LARGE SCALE GENOMIC DNA]</scope>
    <source>
        <strain evidence="2 3">4BY</strain>
    </source>
</reference>
<dbReference type="InterPro" id="IPR001466">
    <property type="entry name" value="Beta-lactam-related"/>
</dbReference>
<protein>
    <recommendedName>
        <fullName evidence="1">Beta-lactamase-related domain-containing protein</fullName>
    </recommendedName>
</protein>
<comment type="caution">
    <text evidence="2">The sequence shown here is derived from an EMBL/GenBank/DDBJ whole genome shotgun (WGS) entry which is preliminary data.</text>
</comment>